<dbReference type="InterPro" id="IPR001387">
    <property type="entry name" value="Cro/C1-type_HTH"/>
</dbReference>
<keyword evidence="4" id="KW-1185">Reference proteome</keyword>
<organism evidence="3 4">
    <name type="scientific">Pseudotabrizicola sediminis</name>
    <dbReference type="NCBI Taxonomy" id="2486418"/>
    <lineage>
        <taxon>Bacteria</taxon>
        <taxon>Pseudomonadati</taxon>
        <taxon>Pseudomonadota</taxon>
        <taxon>Alphaproteobacteria</taxon>
        <taxon>Rhodobacterales</taxon>
        <taxon>Paracoccaceae</taxon>
        <taxon>Pseudotabrizicola</taxon>
    </lineage>
</organism>
<dbReference type="InterPro" id="IPR010982">
    <property type="entry name" value="Lambda_DNA-bd_dom_sf"/>
</dbReference>
<name>A0ABY2KRD3_9RHOB</name>
<evidence type="ECO:0000256" key="1">
    <source>
        <dbReference type="SAM" id="MobiDB-lite"/>
    </source>
</evidence>
<dbReference type="Gene3D" id="1.10.260.40">
    <property type="entry name" value="lambda repressor-like DNA-binding domains"/>
    <property type="match status" value="1"/>
</dbReference>
<dbReference type="RefSeq" id="WP_135429118.1">
    <property type="nucleotide sequence ID" value="NZ_RPEM01000002.1"/>
</dbReference>
<accession>A0ABY2KRD3</accession>
<dbReference type="PROSITE" id="PS50943">
    <property type="entry name" value="HTH_CROC1"/>
    <property type="match status" value="1"/>
</dbReference>
<sequence length="103" mass="11553">MIPNLDTASDIREVIRERARSRRVALNLTQVELSARSGVPLGTLKRFELTGEVAFTTLLAMAEALDALDGFHSLFPIPEARTLQDVERQSQPPKRVRARKKIT</sequence>
<comment type="caution">
    <text evidence="3">The sequence shown here is derived from an EMBL/GenBank/DDBJ whole genome shotgun (WGS) entry which is preliminary data.</text>
</comment>
<protein>
    <submittedName>
        <fullName evidence="3">XRE family transcriptional regulator</fullName>
    </submittedName>
</protein>
<proteinExistence type="predicted"/>
<reference evidence="3 4" key="1">
    <citation type="submission" date="2018-11" db="EMBL/GenBank/DDBJ databases">
        <title>Tabrizicola sp. isolated from sediment of alpine lake.</title>
        <authorList>
            <person name="Liu Z."/>
        </authorList>
    </citation>
    <scope>NUCLEOTIDE SEQUENCE [LARGE SCALE GENOMIC DNA]</scope>
    <source>
        <strain evidence="3 4">DRYC-M-16</strain>
    </source>
</reference>
<dbReference type="Proteomes" id="UP000297741">
    <property type="component" value="Unassembled WGS sequence"/>
</dbReference>
<dbReference type="Pfam" id="PF01381">
    <property type="entry name" value="HTH_3"/>
    <property type="match status" value="1"/>
</dbReference>
<evidence type="ECO:0000313" key="4">
    <source>
        <dbReference type="Proteomes" id="UP000297741"/>
    </source>
</evidence>
<dbReference type="CDD" id="cd00093">
    <property type="entry name" value="HTH_XRE"/>
    <property type="match status" value="1"/>
</dbReference>
<feature type="region of interest" description="Disordered" evidence="1">
    <location>
        <begin position="84"/>
        <end position="103"/>
    </location>
</feature>
<dbReference type="EMBL" id="RPEM01000002">
    <property type="protein sequence ID" value="TGD44736.1"/>
    <property type="molecule type" value="Genomic_DNA"/>
</dbReference>
<evidence type="ECO:0000313" key="3">
    <source>
        <dbReference type="EMBL" id="TGD44736.1"/>
    </source>
</evidence>
<dbReference type="SUPFAM" id="SSF47413">
    <property type="entry name" value="lambda repressor-like DNA-binding domains"/>
    <property type="match status" value="1"/>
</dbReference>
<gene>
    <name evidence="3" type="ORF">EEB11_03985</name>
</gene>
<feature type="compositionally biased region" description="Basic residues" evidence="1">
    <location>
        <begin position="94"/>
        <end position="103"/>
    </location>
</feature>
<feature type="domain" description="HTH cro/C1-type" evidence="2">
    <location>
        <begin position="20"/>
        <end position="71"/>
    </location>
</feature>
<evidence type="ECO:0000259" key="2">
    <source>
        <dbReference type="PROSITE" id="PS50943"/>
    </source>
</evidence>